<proteinExistence type="predicted"/>
<sequence>MDRDEVRRHVEGALGVILVDKSVIRESRTLEDLVLDEEDIDELFKKLHESGINVKKREKEEALKHPESTTVMALIDHIFVSLQK</sequence>
<dbReference type="RefSeq" id="WP_095094875.1">
    <property type="nucleotide sequence ID" value="NZ_JACONW010000040.1"/>
</dbReference>
<accession>A0ABR7AZF9</accession>
<comment type="caution">
    <text evidence="1">The sequence shown here is derived from an EMBL/GenBank/DDBJ whole genome shotgun (WGS) entry which is preliminary data.</text>
</comment>
<protein>
    <submittedName>
        <fullName evidence="1">Uncharacterized protein</fullName>
    </submittedName>
</protein>
<name>A0ABR7AZF9_9PSED</name>
<evidence type="ECO:0000313" key="2">
    <source>
        <dbReference type="Proteomes" id="UP000651852"/>
    </source>
</evidence>
<organism evidence="1 2">
    <name type="scientific">Pseudomonas folii</name>
    <dbReference type="NCBI Taxonomy" id="2762593"/>
    <lineage>
        <taxon>Bacteria</taxon>
        <taxon>Pseudomonadati</taxon>
        <taxon>Pseudomonadota</taxon>
        <taxon>Gammaproteobacteria</taxon>
        <taxon>Pseudomonadales</taxon>
        <taxon>Pseudomonadaceae</taxon>
        <taxon>Pseudomonas</taxon>
    </lineage>
</organism>
<gene>
    <name evidence="1" type="ORF">H8S59_10895</name>
</gene>
<dbReference type="Proteomes" id="UP000651852">
    <property type="component" value="Unassembled WGS sequence"/>
</dbReference>
<reference evidence="1 2" key="1">
    <citation type="submission" date="2020-08" db="EMBL/GenBank/DDBJ databases">
        <title>Putative novel bacterial strains isolated from necrotic wheat leaf tissues caused by Xanthomonas translucens.</title>
        <authorList>
            <person name="Tambong J.T."/>
        </authorList>
    </citation>
    <scope>NUCLEOTIDE SEQUENCE [LARGE SCALE GENOMIC DNA]</scope>
    <source>
        <strain evidence="1 2">DOAB 1069</strain>
    </source>
</reference>
<dbReference type="EMBL" id="JACONW010000040">
    <property type="protein sequence ID" value="MBC3950272.1"/>
    <property type="molecule type" value="Genomic_DNA"/>
</dbReference>
<keyword evidence="2" id="KW-1185">Reference proteome</keyword>
<evidence type="ECO:0000313" key="1">
    <source>
        <dbReference type="EMBL" id="MBC3950272.1"/>
    </source>
</evidence>